<dbReference type="InterPro" id="IPR019311">
    <property type="entry name" value="Fy-3"/>
</dbReference>
<keyword evidence="2" id="KW-1185">Reference proteome</keyword>
<reference evidence="1" key="1">
    <citation type="submission" date="2022-11" db="EMBL/GenBank/DDBJ databases">
        <title>Centuries of genome instability and evolution in soft-shell clam transmissible cancer (bioRxiv).</title>
        <authorList>
            <person name="Hart S.F.M."/>
            <person name="Yonemitsu M.A."/>
            <person name="Giersch R.M."/>
            <person name="Beal B.F."/>
            <person name="Arriagada G."/>
            <person name="Davis B.W."/>
            <person name="Ostrander E.A."/>
            <person name="Goff S.P."/>
            <person name="Metzger M.J."/>
        </authorList>
    </citation>
    <scope>NUCLEOTIDE SEQUENCE</scope>
    <source>
        <strain evidence="1">MELC-2E11</strain>
        <tissue evidence="1">Siphon/mantle</tissue>
    </source>
</reference>
<accession>A0ABY7DM19</accession>
<dbReference type="Pfam" id="PF10154">
    <property type="entry name" value="Fy-3"/>
    <property type="match status" value="1"/>
</dbReference>
<name>A0ABY7DM19_MYAAR</name>
<dbReference type="EMBL" id="CP111013">
    <property type="protein sequence ID" value="WAQ97405.1"/>
    <property type="molecule type" value="Genomic_DNA"/>
</dbReference>
<organism evidence="1 2">
    <name type="scientific">Mya arenaria</name>
    <name type="common">Soft-shell clam</name>
    <dbReference type="NCBI Taxonomy" id="6604"/>
    <lineage>
        <taxon>Eukaryota</taxon>
        <taxon>Metazoa</taxon>
        <taxon>Spiralia</taxon>
        <taxon>Lophotrochozoa</taxon>
        <taxon>Mollusca</taxon>
        <taxon>Bivalvia</taxon>
        <taxon>Autobranchia</taxon>
        <taxon>Heteroconchia</taxon>
        <taxon>Euheterodonta</taxon>
        <taxon>Imparidentia</taxon>
        <taxon>Neoheterodontei</taxon>
        <taxon>Myida</taxon>
        <taxon>Myoidea</taxon>
        <taxon>Myidae</taxon>
        <taxon>Mya</taxon>
    </lineage>
</organism>
<gene>
    <name evidence="1" type="ORF">MAR_030095</name>
</gene>
<dbReference type="PANTHER" id="PTHR16525:SF0">
    <property type="entry name" value="PROTEIN C12ORF4"/>
    <property type="match status" value="1"/>
</dbReference>
<feature type="non-terminal residue" evidence="1">
    <location>
        <position position="327"/>
    </location>
</feature>
<evidence type="ECO:0000313" key="2">
    <source>
        <dbReference type="Proteomes" id="UP001164746"/>
    </source>
</evidence>
<sequence>MPLSVEKEFTYVFTSKDVESVLRVPVKIPYPQDARDLTGRLVFEHNLPCYIEDDLCTKIEKFISVETSRLSDENANEALERVRCGEVDVESLAQQWETVFVQEVKQFAPAEEVSSEQHFSEVYHTLIHSPALETLLNLEHTYALTIEDLIHQRDKDLQHLEQEQQEEMKTALSRVGTSFTDEQVNQLAQQNFELTQMMESKWASELSRQQEIQRREYRDWVMKVHEDSKGIGTPTQRVRAMTSNLVEAGMEERTAQTRVEESFTIILGAQMKTTHNLRLLCTSAMDLCRHKPHTVGGVTMAQPQRLQTAMSLYSNNLNGIILLVDNR</sequence>
<proteinExistence type="predicted"/>
<protein>
    <submittedName>
        <fullName evidence="1">CL004-like protein</fullName>
    </submittedName>
</protein>
<dbReference type="PANTHER" id="PTHR16525">
    <property type="entry name" value="PROTEIN C12ORF4"/>
    <property type="match status" value="1"/>
</dbReference>
<dbReference type="Proteomes" id="UP001164746">
    <property type="component" value="Chromosome 2"/>
</dbReference>
<evidence type="ECO:0000313" key="1">
    <source>
        <dbReference type="EMBL" id="WAQ97405.1"/>
    </source>
</evidence>